<keyword evidence="2" id="KW-1185">Reference proteome</keyword>
<evidence type="ECO:0000313" key="2">
    <source>
        <dbReference type="Proteomes" id="UP000187209"/>
    </source>
</evidence>
<accession>A0A1R2B4V0</accession>
<organism evidence="1 2">
    <name type="scientific">Stentor coeruleus</name>
    <dbReference type="NCBI Taxonomy" id="5963"/>
    <lineage>
        <taxon>Eukaryota</taxon>
        <taxon>Sar</taxon>
        <taxon>Alveolata</taxon>
        <taxon>Ciliophora</taxon>
        <taxon>Postciliodesmatophora</taxon>
        <taxon>Heterotrichea</taxon>
        <taxon>Heterotrichida</taxon>
        <taxon>Stentoridae</taxon>
        <taxon>Stentor</taxon>
    </lineage>
</organism>
<protein>
    <submittedName>
        <fullName evidence="1">Uncharacterized protein</fullName>
    </submittedName>
</protein>
<reference evidence="1 2" key="1">
    <citation type="submission" date="2016-11" db="EMBL/GenBank/DDBJ databases">
        <title>The macronuclear genome of Stentor coeruleus: a giant cell with tiny introns.</title>
        <authorList>
            <person name="Slabodnick M."/>
            <person name="Ruby J.G."/>
            <person name="Reiff S.B."/>
            <person name="Swart E.C."/>
            <person name="Gosai S."/>
            <person name="Prabakaran S."/>
            <person name="Witkowska E."/>
            <person name="Larue G.E."/>
            <person name="Fisher S."/>
            <person name="Freeman R.M."/>
            <person name="Gunawardena J."/>
            <person name="Chu W."/>
            <person name="Stover N.A."/>
            <person name="Gregory B.D."/>
            <person name="Nowacki M."/>
            <person name="Derisi J."/>
            <person name="Roy S.W."/>
            <person name="Marshall W.F."/>
            <person name="Sood P."/>
        </authorList>
    </citation>
    <scope>NUCLEOTIDE SEQUENCE [LARGE SCALE GENOMIC DNA]</scope>
    <source>
        <strain evidence="1">WM001</strain>
    </source>
</reference>
<gene>
    <name evidence="1" type="ORF">SteCoe_29924</name>
</gene>
<sequence>MCIYGENIPCSHPECTNLNLHYIQLHPSSNSGFIQNICQMLYTQNQQLLKIAENNRSLSDNIEFLVDKAKKVLQNQEEHFDINLPRSDNGSLQKIFTEEDYQYSINLIEDLPSIILKEKGFHITIGLFDTSLKRLQIPFHFKFQIELYTMENPPKLLEHNIHGKKILRGTLTSFTIDNWKVVFNNIVINEVSSHYPNDSLKIVVQHMGSHLIRPLVINNVSVRARKNANK</sequence>
<comment type="caution">
    <text evidence="1">The sequence shown here is derived from an EMBL/GenBank/DDBJ whole genome shotgun (WGS) entry which is preliminary data.</text>
</comment>
<proteinExistence type="predicted"/>
<evidence type="ECO:0000313" key="1">
    <source>
        <dbReference type="EMBL" id="OMJ71779.1"/>
    </source>
</evidence>
<dbReference type="Proteomes" id="UP000187209">
    <property type="component" value="Unassembled WGS sequence"/>
</dbReference>
<dbReference type="AlphaFoldDB" id="A0A1R2B4V0"/>
<name>A0A1R2B4V0_9CILI</name>
<dbReference type="EMBL" id="MPUH01000957">
    <property type="protein sequence ID" value="OMJ71779.1"/>
    <property type="molecule type" value="Genomic_DNA"/>
</dbReference>
<dbReference type="OrthoDB" id="288611at2759"/>